<keyword evidence="4" id="KW-0804">Transcription</keyword>
<gene>
    <name evidence="7" type="ORF">J3R73_002278</name>
</gene>
<evidence type="ECO:0000256" key="5">
    <source>
        <dbReference type="SAM" id="MobiDB-lite"/>
    </source>
</evidence>
<dbReference type="Gene3D" id="3.40.50.1360">
    <property type="match status" value="1"/>
</dbReference>
<dbReference type="InterPro" id="IPR007324">
    <property type="entry name" value="Sugar-bd_dom_put"/>
</dbReference>
<evidence type="ECO:0000259" key="6">
    <source>
        <dbReference type="Pfam" id="PF04198"/>
    </source>
</evidence>
<dbReference type="EMBL" id="JAUSVK010000001">
    <property type="protein sequence ID" value="MDQ0392486.1"/>
    <property type="molecule type" value="Genomic_DNA"/>
</dbReference>
<evidence type="ECO:0000256" key="2">
    <source>
        <dbReference type="ARBA" id="ARBA00023015"/>
    </source>
</evidence>
<dbReference type="PANTHER" id="PTHR34294:SF1">
    <property type="entry name" value="TRANSCRIPTIONAL REGULATOR LSRR"/>
    <property type="match status" value="1"/>
</dbReference>
<evidence type="ECO:0000256" key="1">
    <source>
        <dbReference type="ARBA" id="ARBA00010466"/>
    </source>
</evidence>
<dbReference type="Proteomes" id="UP001237448">
    <property type="component" value="Unassembled WGS sequence"/>
</dbReference>
<dbReference type="InterPro" id="IPR051054">
    <property type="entry name" value="SorC_transcr_regulators"/>
</dbReference>
<feature type="domain" description="Sugar-binding" evidence="6">
    <location>
        <begin position="76"/>
        <end position="330"/>
    </location>
</feature>
<keyword evidence="3 7" id="KW-0238">DNA-binding</keyword>
<protein>
    <submittedName>
        <fullName evidence="7">DNA-binding transcriptional regulator LsrR (DeoR family)</fullName>
    </submittedName>
</protein>
<evidence type="ECO:0000313" key="8">
    <source>
        <dbReference type="Proteomes" id="UP001237448"/>
    </source>
</evidence>
<organism evidence="7 8">
    <name type="scientific">Labrys monachus</name>
    <dbReference type="NCBI Taxonomy" id="217067"/>
    <lineage>
        <taxon>Bacteria</taxon>
        <taxon>Pseudomonadati</taxon>
        <taxon>Pseudomonadota</taxon>
        <taxon>Alphaproteobacteria</taxon>
        <taxon>Hyphomicrobiales</taxon>
        <taxon>Xanthobacteraceae</taxon>
        <taxon>Labrys</taxon>
    </lineage>
</organism>
<comment type="caution">
    <text evidence="7">The sequence shown here is derived from an EMBL/GenBank/DDBJ whole genome shotgun (WGS) entry which is preliminary data.</text>
</comment>
<evidence type="ECO:0000256" key="3">
    <source>
        <dbReference type="ARBA" id="ARBA00023125"/>
    </source>
</evidence>
<keyword evidence="8" id="KW-1185">Reference proteome</keyword>
<comment type="similarity">
    <text evidence="1">Belongs to the SorC transcriptional regulatory family.</text>
</comment>
<accession>A0ABU0FCZ9</accession>
<keyword evidence="2" id="KW-0805">Transcription regulation</keyword>
<dbReference type="PANTHER" id="PTHR34294">
    <property type="entry name" value="TRANSCRIPTIONAL REGULATOR-RELATED"/>
    <property type="match status" value="1"/>
</dbReference>
<sequence>MKTSRNDDAKELNDRPDVSPSDRKLELAARAAWLYHAKGRRQDQIALELNISRQIVQRLIALAASEKLIRFQLIHPLSECIELAERLRQRFELIYCDVAPAEKDREEDISTVATAAAFYLENLLQQKAPITIGVGNGAAMRETTLRIPPLNRPQHKFVSLMGNLTRHGRASHYDVVMRLSERVGAQCYPLPMPVVTNTVAEREVLQAQLAYQSFLSLVEEASVLMMGIGYMGWQAPLHLDGFITDVELGQAMEAGAIGELLGHGIDASGRLVSGGYHDRLTSFLLQAGARRPTMIVQSGTIRVPAIRAALDGRLANSLITDENTARRLLEE</sequence>
<feature type="region of interest" description="Disordered" evidence="5">
    <location>
        <begin position="1"/>
        <end position="21"/>
    </location>
</feature>
<evidence type="ECO:0000256" key="4">
    <source>
        <dbReference type="ARBA" id="ARBA00023163"/>
    </source>
</evidence>
<dbReference type="RefSeq" id="WP_307426435.1">
    <property type="nucleotide sequence ID" value="NZ_JAUSVK010000001.1"/>
</dbReference>
<reference evidence="7 8" key="1">
    <citation type="submission" date="2023-07" db="EMBL/GenBank/DDBJ databases">
        <title>Genomic Encyclopedia of Type Strains, Phase IV (KMG-IV): sequencing the most valuable type-strain genomes for metagenomic binning, comparative biology and taxonomic classification.</title>
        <authorList>
            <person name="Goeker M."/>
        </authorList>
    </citation>
    <scope>NUCLEOTIDE SEQUENCE [LARGE SCALE GENOMIC DNA]</scope>
    <source>
        <strain evidence="7 8">DSM 5896</strain>
    </source>
</reference>
<dbReference type="GO" id="GO:0003677">
    <property type="term" value="F:DNA binding"/>
    <property type="evidence" value="ECO:0007669"/>
    <property type="project" value="UniProtKB-KW"/>
</dbReference>
<proteinExistence type="inferred from homology"/>
<name>A0ABU0FCZ9_9HYPH</name>
<evidence type="ECO:0000313" key="7">
    <source>
        <dbReference type="EMBL" id="MDQ0392486.1"/>
    </source>
</evidence>
<dbReference type="InterPro" id="IPR037171">
    <property type="entry name" value="NagB/RpiA_transferase-like"/>
</dbReference>
<dbReference type="InterPro" id="IPR036388">
    <property type="entry name" value="WH-like_DNA-bd_sf"/>
</dbReference>
<dbReference type="Pfam" id="PF04198">
    <property type="entry name" value="Sugar-bind"/>
    <property type="match status" value="1"/>
</dbReference>
<dbReference type="SUPFAM" id="SSF100950">
    <property type="entry name" value="NagB/RpiA/CoA transferase-like"/>
    <property type="match status" value="1"/>
</dbReference>
<dbReference type="Gene3D" id="1.10.10.10">
    <property type="entry name" value="Winged helix-like DNA-binding domain superfamily/Winged helix DNA-binding domain"/>
    <property type="match status" value="1"/>
</dbReference>